<dbReference type="Proteomes" id="UP000095280">
    <property type="component" value="Unplaced"/>
</dbReference>
<reference evidence="4" key="1">
    <citation type="submission" date="2016-11" db="UniProtKB">
        <authorList>
            <consortium name="WormBaseParasite"/>
        </authorList>
    </citation>
    <scope>IDENTIFICATION</scope>
</reference>
<evidence type="ECO:0000313" key="3">
    <source>
        <dbReference type="Proteomes" id="UP000095280"/>
    </source>
</evidence>
<feature type="domain" description="Rho-GAP" evidence="2">
    <location>
        <begin position="1"/>
        <end position="52"/>
    </location>
</feature>
<feature type="compositionally biased region" description="Low complexity" evidence="1">
    <location>
        <begin position="87"/>
        <end position="106"/>
    </location>
</feature>
<sequence length="206" mass="22599">MTSHNLAIVWAPNLCQHPAIGSSTSGIVEAAKRSQHQANMVACLIDNCDELRHWPRLRSHESVRGQHSQEFLLAADDSASQKAGKSARWAKAKSFQAAAKKSNSRSSNRKRPRLQVPSVIRKCNDAAPLTKTPWRRPRLQSRRNRRGPTPRKPWTWLGPSKTVATDTTAQSVVAPAAAAEGTAASPVADEEADYVPKLSVRRAIKT</sequence>
<dbReference type="GO" id="GO:0007165">
    <property type="term" value="P:signal transduction"/>
    <property type="evidence" value="ECO:0007669"/>
    <property type="project" value="InterPro"/>
</dbReference>
<feature type="region of interest" description="Disordered" evidence="1">
    <location>
        <begin position="84"/>
        <end position="169"/>
    </location>
</feature>
<name>A0A1I8FFA3_9PLAT</name>
<dbReference type="SUPFAM" id="SSF48350">
    <property type="entry name" value="GTPase activation domain, GAP"/>
    <property type="match status" value="1"/>
</dbReference>
<dbReference type="PROSITE" id="PS50238">
    <property type="entry name" value="RHOGAP"/>
    <property type="match status" value="1"/>
</dbReference>
<evidence type="ECO:0000256" key="1">
    <source>
        <dbReference type="SAM" id="MobiDB-lite"/>
    </source>
</evidence>
<accession>A0A1I8FFA3</accession>
<keyword evidence="3" id="KW-1185">Reference proteome</keyword>
<dbReference type="AlphaFoldDB" id="A0A1I8FFA3"/>
<dbReference type="Gene3D" id="1.10.555.10">
    <property type="entry name" value="Rho GTPase activation protein"/>
    <property type="match status" value="1"/>
</dbReference>
<proteinExistence type="predicted"/>
<organism evidence="3 4">
    <name type="scientific">Macrostomum lignano</name>
    <dbReference type="NCBI Taxonomy" id="282301"/>
    <lineage>
        <taxon>Eukaryota</taxon>
        <taxon>Metazoa</taxon>
        <taxon>Spiralia</taxon>
        <taxon>Lophotrochozoa</taxon>
        <taxon>Platyhelminthes</taxon>
        <taxon>Rhabditophora</taxon>
        <taxon>Macrostomorpha</taxon>
        <taxon>Macrostomida</taxon>
        <taxon>Macrostomidae</taxon>
        <taxon>Macrostomum</taxon>
    </lineage>
</organism>
<evidence type="ECO:0000313" key="4">
    <source>
        <dbReference type="WBParaSite" id="maker-unitig_30904-snap-gene-0.2-mRNA-1"/>
    </source>
</evidence>
<feature type="compositionally biased region" description="Basic residues" evidence="1">
    <location>
        <begin position="133"/>
        <end position="149"/>
    </location>
</feature>
<evidence type="ECO:0000259" key="2">
    <source>
        <dbReference type="PROSITE" id="PS50238"/>
    </source>
</evidence>
<dbReference type="InterPro" id="IPR008936">
    <property type="entry name" value="Rho_GTPase_activation_prot"/>
</dbReference>
<protein>
    <submittedName>
        <fullName evidence="4">Rho-GAP domain-containing protein</fullName>
    </submittedName>
</protein>
<dbReference type="InterPro" id="IPR000198">
    <property type="entry name" value="RhoGAP_dom"/>
</dbReference>
<dbReference type="WBParaSite" id="maker-unitig_30904-snap-gene-0.2-mRNA-1">
    <property type="protein sequence ID" value="maker-unitig_30904-snap-gene-0.2-mRNA-1"/>
    <property type="gene ID" value="maker-unitig_30904-snap-gene-0.2"/>
</dbReference>